<dbReference type="InterPro" id="IPR001128">
    <property type="entry name" value="Cyt_P450"/>
</dbReference>
<accession>A0ABP1S7Y3</accession>
<evidence type="ECO:0000313" key="11">
    <source>
        <dbReference type="Proteomes" id="UP001642540"/>
    </source>
</evidence>
<comment type="similarity">
    <text evidence="2 8">Belongs to the cytochrome P450 family.</text>
</comment>
<dbReference type="InterPro" id="IPR017972">
    <property type="entry name" value="Cyt_P450_CS"/>
</dbReference>
<dbReference type="InterPro" id="IPR002401">
    <property type="entry name" value="Cyt_P450_E_grp-I"/>
</dbReference>
<proteinExistence type="inferred from homology"/>
<feature type="chain" id="PRO_5045666403" description="Methyl farnesoate epoxidase" evidence="9">
    <location>
        <begin position="25"/>
        <end position="504"/>
    </location>
</feature>
<feature type="signal peptide" evidence="9">
    <location>
        <begin position="1"/>
        <end position="24"/>
    </location>
</feature>
<dbReference type="InterPro" id="IPR050182">
    <property type="entry name" value="Cytochrome_P450_fam2"/>
</dbReference>
<evidence type="ECO:0000256" key="3">
    <source>
        <dbReference type="ARBA" id="ARBA00022617"/>
    </source>
</evidence>
<keyword evidence="11" id="KW-1185">Reference proteome</keyword>
<dbReference type="PANTHER" id="PTHR24300">
    <property type="entry name" value="CYTOCHROME P450 508A4-RELATED"/>
    <property type="match status" value="1"/>
</dbReference>
<name>A0ABP1S7Y3_9HEXA</name>
<gene>
    <name evidence="10" type="ORF">ODALV1_LOCUS30856</name>
</gene>
<evidence type="ECO:0000313" key="10">
    <source>
        <dbReference type="EMBL" id="CAL8146559.1"/>
    </source>
</evidence>
<evidence type="ECO:0000256" key="5">
    <source>
        <dbReference type="ARBA" id="ARBA00023002"/>
    </source>
</evidence>
<comment type="cofactor">
    <cofactor evidence="1">
        <name>heme</name>
        <dbReference type="ChEBI" id="CHEBI:30413"/>
    </cofactor>
</comment>
<comment type="caution">
    <text evidence="10">The sequence shown here is derived from an EMBL/GenBank/DDBJ whole genome shotgun (WGS) entry which is preliminary data.</text>
</comment>
<evidence type="ECO:0000256" key="6">
    <source>
        <dbReference type="ARBA" id="ARBA00023004"/>
    </source>
</evidence>
<evidence type="ECO:0008006" key="12">
    <source>
        <dbReference type="Google" id="ProtNLM"/>
    </source>
</evidence>
<dbReference type="InterPro" id="IPR036396">
    <property type="entry name" value="Cyt_P450_sf"/>
</dbReference>
<dbReference type="Gene3D" id="1.10.630.10">
    <property type="entry name" value="Cytochrome P450"/>
    <property type="match status" value="1"/>
</dbReference>
<keyword evidence="5 8" id="KW-0560">Oxidoreductase</keyword>
<keyword evidence="9" id="KW-0732">Signal</keyword>
<keyword evidence="3 8" id="KW-0349">Heme</keyword>
<sequence length="504" mass="58261">MSPLLISILIVVISILALFIWCNARMPKEPPGPFRFPIIGNMLQIYFLGKNEPFKAYTELGKRYGDIFSVKLGTINAVVFNSYELMEKYMRKHEFSDRYCNEWFLERTFSKRLGMVNGEYGTPEWSEIKKFSMRSLSQYGFGKTTKMHSILEEEVTNSVEEMKKMAKENGGVVTIGKQFAVSNINLVWATAAGKRYPLSDPKFKQLVNNVHSFASSFNMASSFCFCYPSWYEWLPFMKGHVQSQRKGLLEINTFFKDFMTERRKIGKYLTEPECMIDEYLREMDTNEENKSYTDEHLAGLLSDLFFAGSVTTSATIGWCFLHLLLNPEVQRKVQEEVDAVVPKGKFPIAETEAKLHYVKATIAETHRIGTATPMMAPRGTLGDEVCENFIIRKGTFIMSNIYKLHFDEKYWKDPHTFRPERFLDKDGIFKNDERLRAFGFGKRRCPGEGLTQLDLTYFVTMYMQHFTFLPVPGEPLPRSDPLVTAINQPHPFRALLVSRDGKDW</sequence>
<keyword evidence="7 8" id="KW-0503">Monooxygenase</keyword>
<keyword evidence="6 8" id="KW-0408">Iron</keyword>
<dbReference type="SUPFAM" id="SSF48264">
    <property type="entry name" value="Cytochrome P450"/>
    <property type="match status" value="1"/>
</dbReference>
<protein>
    <recommendedName>
        <fullName evidence="12">Methyl farnesoate epoxidase</fullName>
    </recommendedName>
</protein>
<evidence type="ECO:0000256" key="4">
    <source>
        <dbReference type="ARBA" id="ARBA00022723"/>
    </source>
</evidence>
<dbReference type="Pfam" id="PF00067">
    <property type="entry name" value="p450"/>
    <property type="match status" value="1"/>
</dbReference>
<reference evidence="10 11" key="1">
    <citation type="submission" date="2024-08" db="EMBL/GenBank/DDBJ databases">
        <authorList>
            <person name="Cucini C."/>
            <person name="Frati F."/>
        </authorList>
    </citation>
    <scope>NUCLEOTIDE SEQUENCE [LARGE SCALE GENOMIC DNA]</scope>
</reference>
<evidence type="ECO:0000256" key="1">
    <source>
        <dbReference type="ARBA" id="ARBA00001971"/>
    </source>
</evidence>
<evidence type="ECO:0000256" key="7">
    <source>
        <dbReference type="ARBA" id="ARBA00023033"/>
    </source>
</evidence>
<dbReference type="PRINTS" id="PR00385">
    <property type="entry name" value="P450"/>
</dbReference>
<dbReference type="PROSITE" id="PS00086">
    <property type="entry name" value="CYTOCHROME_P450"/>
    <property type="match status" value="1"/>
</dbReference>
<keyword evidence="4 8" id="KW-0479">Metal-binding</keyword>
<dbReference type="EMBL" id="CAXLJM020000164">
    <property type="protein sequence ID" value="CAL8146559.1"/>
    <property type="molecule type" value="Genomic_DNA"/>
</dbReference>
<dbReference type="Proteomes" id="UP001642540">
    <property type="component" value="Unassembled WGS sequence"/>
</dbReference>
<organism evidence="10 11">
    <name type="scientific">Orchesella dallaii</name>
    <dbReference type="NCBI Taxonomy" id="48710"/>
    <lineage>
        <taxon>Eukaryota</taxon>
        <taxon>Metazoa</taxon>
        <taxon>Ecdysozoa</taxon>
        <taxon>Arthropoda</taxon>
        <taxon>Hexapoda</taxon>
        <taxon>Collembola</taxon>
        <taxon>Entomobryomorpha</taxon>
        <taxon>Entomobryoidea</taxon>
        <taxon>Orchesellidae</taxon>
        <taxon>Orchesellinae</taxon>
        <taxon>Orchesella</taxon>
    </lineage>
</organism>
<dbReference type="PRINTS" id="PR00463">
    <property type="entry name" value="EP450I"/>
</dbReference>
<evidence type="ECO:0000256" key="8">
    <source>
        <dbReference type="RuleBase" id="RU000461"/>
    </source>
</evidence>
<dbReference type="PANTHER" id="PTHR24300:SF376">
    <property type="entry name" value="CYTOCHROME P450 15A1"/>
    <property type="match status" value="1"/>
</dbReference>
<evidence type="ECO:0000256" key="9">
    <source>
        <dbReference type="SAM" id="SignalP"/>
    </source>
</evidence>
<evidence type="ECO:0000256" key="2">
    <source>
        <dbReference type="ARBA" id="ARBA00010617"/>
    </source>
</evidence>